<accession>A0A6J2VBD2</accession>
<dbReference type="SMART" id="SM00219">
    <property type="entry name" value="TyrKc"/>
    <property type="match status" value="2"/>
</dbReference>
<dbReference type="PROSITE" id="PS50011">
    <property type="entry name" value="PROTEIN_KINASE_DOM"/>
    <property type="match status" value="2"/>
</dbReference>
<dbReference type="GO" id="GO:0019221">
    <property type="term" value="P:cytokine-mediated signaling pathway"/>
    <property type="evidence" value="ECO:0007669"/>
    <property type="project" value="TreeGrafter"/>
</dbReference>
<dbReference type="InterPro" id="IPR041381">
    <property type="entry name" value="JAK1-3/TYK2_PHL_dom"/>
</dbReference>
<keyword evidence="1" id="KW-0597">Phosphoprotein</keyword>
<feature type="domain" description="Protein kinase" evidence="16">
    <location>
        <begin position="859"/>
        <end position="1143"/>
    </location>
</feature>
<dbReference type="EC" id="2.7.10.2" evidence="10 14"/>
<dbReference type="InterPro" id="IPR041155">
    <property type="entry name" value="FERM_F1"/>
</dbReference>
<dbReference type="PIRSF" id="PIRSF000636">
    <property type="entry name" value="TyrPK_Jak"/>
    <property type="match status" value="1"/>
</dbReference>
<evidence type="ECO:0000256" key="4">
    <source>
        <dbReference type="ARBA" id="ARBA00022741"/>
    </source>
</evidence>
<keyword evidence="3" id="KW-0677">Repeat</keyword>
<dbReference type="GO" id="GO:0005856">
    <property type="term" value="C:cytoskeleton"/>
    <property type="evidence" value="ECO:0007669"/>
    <property type="project" value="UniProtKB-UniRule"/>
</dbReference>
<evidence type="ECO:0000256" key="6">
    <source>
        <dbReference type="ARBA" id="ARBA00022840"/>
    </source>
</evidence>
<dbReference type="Pfam" id="PF17887">
    <property type="entry name" value="Jak1_Phl"/>
    <property type="match status" value="1"/>
</dbReference>
<dbReference type="GO" id="GO:0007259">
    <property type="term" value="P:cell surface receptor signaling pathway via JAK-STAT"/>
    <property type="evidence" value="ECO:0007669"/>
    <property type="project" value="TreeGrafter"/>
</dbReference>
<evidence type="ECO:0000256" key="8">
    <source>
        <dbReference type="ARBA" id="ARBA00023137"/>
    </source>
</evidence>
<dbReference type="InParanoid" id="A0A6J2VBD2"/>
<dbReference type="SUPFAM" id="SSF56112">
    <property type="entry name" value="Protein kinase-like (PK-like)"/>
    <property type="match status" value="2"/>
</dbReference>
<evidence type="ECO:0000256" key="10">
    <source>
        <dbReference type="PIRNR" id="PIRNR000636"/>
    </source>
</evidence>
<evidence type="ECO:0000256" key="2">
    <source>
        <dbReference type="ARBA" id="ARBA00022679"/>
    </source>
</evidence>
<reference evidence="19" key="1">
    <citation type="submission" date="2025-08" db="UniProtKB">
        <authorList>
            <consortium name="RefSeq"/>
        </authorList>
    </citation>
    <scope>IDENTIFICATION</scope>
</reference>
<dbReference type="Gene3D" id="3.30.200.20">
    <property type="entry name" value="Phosphorylase Kinase, domain 1"/>
    <property type="match status" value="2"/>
</dbReference>
<dbReference type="PROSITE" id="PS50057">
    <property type="entry name" value="FERM_3"/>
    <property type="match status" value="1"/>
</dbReference>
<feature type="domain" description="Protein kinase" evidence="16">
    <location>
        <begin position="566"/>
        <end position="839"/>
    </location>
</feature>
<evidence type="ECO:0000313" key="19">
    <source>
        <dbReference type="RefSeq" id="XP_030629207.1"/>
    </source>
</evidence>
<evidence type="ECO:0000256" key="14">
    <source>
        <dbReference type="RuleBase" id="RU362096"/>
    </source>
</evidence>
<dbReference type="FunFam" id="1.10.510.10:FF:000114">
    <property type="entry name" value="Tyrosine-protein kinase JAK2"/>
    <property type="match status" value="1"/>
</dbReference>
<dbReference type="InterPro" id="IPR035963">
    <property type="entry name" value="FERM_2"/>
</dbReference>
<dbReference type="GO" id="GO:0060397">
    <property type="term" value="P:growth hormone receptor signaling pathway via JAK-STAT"/>
    <property type="evidence" value="ECO:0007669"/>
    <property type="project" value="TreeGrafter"/>
</dbReference>
<dbReference type="InterPro" id="IPR017441">
    <property type="entry name" value="Protein_kinase_ATP_BS"/>
</dbReference>
<dbReference type="PANTHER" id="PTHR45807">
    <property type="entry name" value="TYROSINE-PROTEIN KINASE HOPSCOTCH"/>
    <property type="match status" value="1"/>
</dbReference>
<dbReference type="GO" id="GO:0005829">
    <property type="term" value="C:cytosol"/>
    <property type="evidence" value="ECO:0007669"/>
    <property type="project" value="TreeGrafter"/>
</dbReference>
<dbReference type="PROSITE" id="PS00107">
    <property type="entry name" value="PROTEIN_KINASE_ATP"/>
    <property type="match status" value="1"/>
</dbReference>
<dbReference type="InterPro" id="IPR000719">
    <property type="entry name" value="Prot_kinase_dom"/>
</dbReference>
<dbReference type="Pfam" id="PF18377">
    <property type="entry name" value="FERM_F2"/>
    <property type="match status" value="1"/>
</dbReference>
<dbReference type="InterPro" id="IPR000980">
    <property type="entry name" value="SH2"/>
</dbReference>
<dbReference type="SUPFAM" id="SSF47031">
    <property type="entry name" value="Second domain of FERM"/>
    <property type="match status" value="1"/>
</dbReference>
<comment type="catalytic activity">
    <reaction evidence="9 10 14">
        <text>L-tyrosyl-[protein] + ATP = O-phospho-L-tyrosyl-[protein] + ADP + H(+)</text>
        <dbReference type="Rhea" id="RHEA:10596"/>
        <dbReference type="Rhea" id="RHEA-COMP:10136"/>
        <dbReference type="Rhea" id="RHEA-COMP:20101"/>
        <dbReference type="ChEBI" id="CHEBI:15378"/>
        <dbReference type="ChEBI" id="CHEBI:30616"/>
        <dbReference type="ChEBI" id="CHEBI:46858"/>
        <dbReference type="ChEBI" id="CHEBI:61978"/>
        <dbReference type="ChEBI" id="CHEBI:456216"/>
        <dbReference type="EC" id="2.7.10.2"/>
    </reaction>
</comment>
<evidence type="ECO:0000256" key="11">
    <source>
        <dbReference type="PIRSR" id="PIRSR000636-1"/>
    </source>
</evidence>
<dbReference type="InterPro" id="IPR041046">
    <property type="entry name" value="FERM_F2"/>
</dbReference>
<evidence type="ECO:0000256" key="12">
    <source>
        <dbReference type="PIRSR" id="PIRSR000636-2"/>
    </source>
</evidence>
<dbReference type="InterPro" id="IPR051286">
    <property type="entry name" value="JAK"/>
</dbReference>
<evidence type="ECO:0000259" key="16">
    <source>
        <dbReference type="PROSITE" id="PS50011"/>
    </source>
</evidence>
<dbReference type="GO" id="GO:0016020">
    <property type="term" value="C:membrane"/>
    <property type="evidence" value="ECO:0007669"/>
    <property type="project" value="InterPro"/>
</dbReference>
<feature type="binding site" evidence="12">
    <location>
        <begin position="865"/>
        <end position="873"/>
    </location>
    <ligand>
        <name>ATP</name>
        <dbReference type="ChEBI" id="CHEBI:30616"/>
    </ligand>
</feature>
<keyword evidence="7" id="KW-0727">SH2 domain</keyword>
<dbReference type="InterPro" id="IPR016251">
    <property type="entry name" value="Tyr_kinase_non-rcpt_Jak/Tyk2"/>
</dbReference>
<dbReference type="FunFam" id="1.10.510.10:FF:000110">
    <property type="entry name" value="Tyrosine-protein kinase"/>
    <property type="match status" value="1"/>
</dbReference>
<dbReference type="PRINTS" id="PR00109">
    <property type="entry name" value="TYRKINASE"/>
</dbReference>
<dbReference type="OrthoDB" id="1915767at2759"/>
<dbReference type="AlphaFoldDB" id="A0A6J2VBD2"/>
<dbReference type="RefSeq" id="XP_030629207.1">
    <property type="nucleotide sequence ID" value="XM_030773347.1"/>
</dbReference>
<dbReference type="Proteomes" id="UP000504632">
    <property type="component" value="Chromosome 5"/>
</dbReference>
<dbReference type="InterPro" id="IPR036860">
    <property type="entry name" value="SH2_dom_sf"/>
</dbReference>
<evidence type="ECO:0000256" key="9">
    <source>
        <dbReference type="ARBA" id="ARBA00051245"/>
    </source>
</evidence>
<dbReference type="Pfam" id="PF07714">
    <property type="entry name" value="PK_Tyr_Ser-Thr"/>
    <property type="match status" value="2"/>
</dbReference>
<keyword evidence="8 10" id="KW-0829">Tyrosine-protein kinase</keyword>
<feature type="active site" description="Proton acceptor" evidence="11">
    <location>
        <position position="987"/>
    </location>
</feature>
<dbReference type="GO" id="GO:0004715">
    <property type="term" value="F:non-membrane spanning protein tyrosine kinase activity"/>
    <property type="evidence" value="ECO:0007669"/>
    <property type="project" value="UniProtKB-UniRule"/>
</dbReference>
<dbReference type="PANTHER" id="PTHR45807:SF5">
    <property type="entry name" value="TYROSINE-PROTEIN KINASE JAK1"/>
    <property type="match status" value="1"/>
</dbReference>
<evidence type="ECO:0000256" key="7">
    <source>
        <dbReference type="ARBA" id="ARBA00022999"/>
    </source>
</evidence>
<dbReference type="InterPro" id="IPR020635">
    <property type="entry name" value="Tyr_kinase_cat_dom"/>
</dbReference>
<evidence type="ECO:0000313" key="18">
    <source>
        <dbReference type="Proteomes" id="UP000504632"/>
    </source>
</evidence>
<dbReference type="GO" id="GO:0035556">
    <property type="term" value="P:intracellular signal transduction"/>
    <property type="evidence" value="ECO:0007669"/>
    <property type="project" value="InterPro"/>
</dbReference>
<dbReference type="GeneID" id="115811230"/>
<comment type="similarity">
    <text evidence="10">Belongs to the protein kinase superfamily. Tyr protein kinase family. JAK subfamily.</text>
</comment>
<keyword evidence="18" id="KW-1185">Reference proteome</keyword>
<dbReference type="InterPro" id="IPR008266">
    <property type="entry name" value="Tyr_kinase_AS"/>
</dbReference>
<dbReference type="Gene3D" id="1.10.510.10">
    <property type="entry name" value="Transferase(Phosphotransferase) domain 1"/>
    <property type="match status" value="2"/>
</dbReference>
<gene>
    <name evidence="19" type="primary">LOC115811230</name>
</gene>
<dbReference type="SUPFAM" id="SSF55550">
    <property type="entry name" value="SH2 domain"/>
    <property type="match status" value="1"/>
</dbReference>
<evidence type="ECO:0000256" key="13">
    <source>
        <dbReference type="PROSITE-ProRule" id="PRU10141"/>
    </source>
</evidence>
<protein>
    <recommendedName>
        <fullName evidence="10 14">Tyrosine-protein kinase</fullName>
        <ecNumber evidence="10 14">2.7.10.2</ecNumber>
    </recommendedName>
</protein>
<proteinExistence type="inferred from homology"/>
<dbReference type="Pfam" id="PF21990">
    <property type="entry name" value="SH2_1"/>
    <property type="match status" value="1"/>
</dbReference>
<keyword evidence="6 10" id="KW-0067">ATP-binding</keyword>
<sequence>MDVEFGQEMLEKILKKRRTQLSVPGVMQGLEIHFYYDDIYPLVYLKGRHSAEDLCTEIAKKFGISPLCNSLFALYNEDDKIWYPPNHIFEINDATPLKLHYRMRFYFANWHGTNKNIPAVWRRTLKRNGSHGTALLDVASLAYLYEQCQYDFVKGHAPVRNTTNEDDIQQIENECLGMAVMAISHQAMLRDLPIQKISKKNRYKNCIPKNMKDDISHRSILTRQRISIVFRRFLKEFNSRTIQGNNVTPHDLKVKYISTMETLTQHFGSELFEPNSLYVLDSEGTHSGTAGPFQVLVSGNFGIKWRKKPSETPVSASDIQGRNRSQRRNRSGWQGQQLTNSARNDDWTVFADFHEITHIVIRDSVVTVFKQDNNKMELKLSKEAQPLSFASLVDGFFRLTVDAHHFLCTDVAPNSVEIKLRDGCHGPISTDYAMHKLRQEGNEVGMYVLRWSSAEYDHILLTVICEERDAYGSELTKSFKNFQIKACADGYRLCGTDILQPTLKALTDYLSGQCLRSDHVSLRLSRGCPPQPREASNLLVVTRPDAASPPPPDCHVIFHRIHSEDIIQMEHLGHGTRTNIYAGMLRVRSEDEEYPGERESPQQVKVVLKVLGAGHISAFLETVSMMRQVSHKHIALLYGICVRNMDTIMVEEFVHHGPLDLFMRNHHLCLTPSWKFQVAKQLASALSYLEDKKLVHGYVCTKNILLARDGMDNESAPFIKLSDPGLPITVLCREECIDRIPWIAPECVKDPRALSIAADKWAFGTTLWEICHNGEVPLHGKKLTEKERFYEAECALVTPDSSELADFITQCMNYDPRKRLFFRAIVRDLDRLEEQNPVMVTSTLPTQEVDPTIFERRFLKKVRDLGEGHFGKVELCLYDPHGDQTGDLVAVKSLKSESDGLESNNLRREINTMRELYHNNIVKYKGMCNEEGGRTIKLIMEYLPLGSLKEFLPRNKPQIDLKRLLLYAVQICRGMDYLGSQNYIHRDLAARNVLMENESLVKIGDFGLTKSIKENEDYYRMREEQDSPVYWYAPECLIHRKFYKASDVWSFGVTLYELMTYCERKSSPPEIFLNMIGRSQGQMTMTKLVKALEDGWRLPHPTYCPDVVYAQMQKCWRKAPEDRVEFKSLIQVFEDLISKEEFLF</sequence>
<dbReference type="InterPro" id="IPR011009">
    <property type="entry name" value="Kinase-like_dom_sf"/>
</dbReference>
<feature type="domain" description="FERM" evidence="17">
    <location>
        <begin position="28"/>
        <end position="404"/>
    </location>
</feature>
<evidence type="ECO:0000259" key="17">
    <source>
        <dbReference type="PROSITE" id="PS50057"/>
    </source>
</evidence>
<dbReference type="PRINTS" id="PR01823">
    <property type="entry name" value="JANUSKINASE"/>
</dbReference>
<evidence type="ECO:0000256" key="5">
    <source>
        <dbReference type="ARBA" id="ARBA00022777"/>
    </source>
</evidence>
<feature type="region of interest" description="Disordered" evidence="15">
    <location>
        <begin position="307"/>
        <end position="338"/>
    </location>
</feature>
<dbReference type="SUPFAM" id="SSF50729">
    <property type="entry name" value="PH domain-like"/>
    <property type="match status" value="1"/>
</dbReference>
<feature type="binding site" evidence="12 13">
    <location>
        <position position="892"/>
    </location>
    <ligand>
        <name>ATP</name>
        <dbReference type="ChEBI" id="CHEBI:30616"/>
    </ligand>
</feature>
<name>A0A6J2VBD2_CHACN</name>
<dbReference type="SMART" id="SM00252">
    <property type="entry name" value="SH2"/>
    <property type="match status" value="1"/>
</dbReference>
<dbReference type="InterPro" id="IPR019749">
    <property type="entry name" value="Band_41_domain"/>
</dbReference>
<dbReference type="InterPro" id="IPR000299">
    <property type="entry name" value="FERM_domain"/>
</dbReference>
<dbReference type="InterPro" id="IPR001245">
    <property type="entry name" value="Ser-Thr/Tyr_kinase_cat_dom"/>
</dbReference>
<evidence type="ECO:0000256" key="15">
    <source>
        <dbReference type="SAM" id="MobiDB-lite"/>
    </source>
</evidence>
<evidence type="ECO:0000256" key="1">
    <source>
        <dbReference type="ARBA" id="ARBA00022553"/>
    </source>
</evidence>
<dbReference type="Pfam" id="PF18379">
    <property type="entry name" value="FERM_F1"/>
    <property type="match status" value="1"/>
</dbReference>
<organism evidence="18 19">
    <name type="scientific">Chanos chanos</name>
    <name type="common">Milkfish</name>
    <name type="synonym">Mugil chanos</name>
    <dbReference type="NCBI Taxonomy" id="29144"/>
    <lineage>
        <taxon>Eukaryota</taxon>
        <taxon>Metazoa</taxon>
        <taxon>Chordata</taxon>
        <taxon>Craniata</taxon>
        <taxon>Vertebrata</taxon>
        <taxon>Euteleostomi</taxon>
        <taxon>Actinopterygii</taxon>
        <taxon>Neopterygii</taxon>
        <taxon>Teleostei</taxon>
        <taxon>Ostariophysi</taxon>
        <taxon>Gonorynchiformes</taxon>
        <taxon>Chanidae</taxon>
        <taxon>Chanos</taxon>
    </lineage>
</organism>
<dbReference type="PROSITE" id="PS00109">
    <property type="entry name" value="PROTEIN_KINASE_TYR"/>
    <property type="match status" value="1"/>
</dbReference>
<dbReference type="GO" id="GO:0030154">
    <property type="term" value="P:cell differentiation"/>
    <property type="evidence" value="ECO:0007669"/>
    <property type="project" value="TreeGrafter"/>
</dbReference>
<keyword evidence="5 10" id="KW-0418">Kinase</keyword>
<evidence type="ECO:0000256" key="3">
    <source>
        <dbReference type="ARBA" id="ARBA00022737"/>
    </source>
</evidence>
<dbReference type="GO" id="GO:0005524">
    <property type="term" value="F:ATP binding"/>
    <property type="evidence" value="ECO:0007669"/>
    <property type="project" value="UniProtKB-UniRule"/>
</dbReference>
<dbReference type="GO" id="GO:0005131">
    <property type="term" value="F:growth hormone receptor binding"/>
    <property type="evidence" value="ECO:0007669"/>
    <property type="project" value="TreeGrafter"/>
</dbReference>
<dbReference type="SMART" id="SM00295">
    <property type="entry name" value="B41"/>
    <property type="match status" value="1"/>
</dbReference>
<keyword evidence="4 10" id="KW-0547">Nucleotide-binding</keyword>
<keyword evidence="2 10" id="KW-0808">Transferase</keyword>